<keyword evidence="2" id="KW-1185">Reference proteome</keyword>
<keyword evidence="1" id="KW-0931">ER-Golgi transport</keyword>
<name>A0AB40D1N3_DIOCR</name>
<keyword evidence="1" id="KW-0812">Transmembrane</keyword>
<dbReference type="GO" id="GO:0070973">
    <property type="term" value="P:protein localization to endoplasmic reticulum exit site"/>
    <property type="evidence" value="ECO:0007669"/>
    <property type="project" value="UniProtKB-UniRule"/>
</dbReference>
<dbReference type="PANTHER" id="PTHR12701">
    <property type="entry name" value="BCR-ASSOCIATED PROTEIN, BAP"/>
    <property type="match status" value="1"/>
</dbReference>
<comment type="similarity">
    <text evidence="1">Belongs to the BCAP29/BCAP31 family.</text>
</comment>
<keyword evidence="1" id="KW-0813">Transport</keyword>
<evidence type="ECO:0000313" key="2">
    <source>
        <dbReference type="Proteomes" id="UP001515500"/>
    </source>
</evidence>
<feature type="transmembrane region" description="Helical" evidence="1">
    <location>
        <begin position="6"/>
        <end position="24"/>
    </location>
</feature>
<dbReference type="InterPro" id="IPR008417">
    <property type="entry name" value="BAP29/BAP31"/>
</dbReference>
<keyword evidence="1" id="KW-0653">Protein transport</keyword>
<keyword evidence="1" id="KW-1133">Transmembrane helix</keyword>
<evidence type="ECO:0000256" key="1">
    <source>
        <dbReference type="RuleBase" id="RU367026"/>
    </source>
</evidence>
<dbReference type="PANTHER" id="PTHR12701:SF20">
    <property type="entry name" value="ENDOPLASMIC RETICULUM TRANSMEMBRANE PROTEIN"/>
    <property type="match status" value="1"/>
</dbReference>
<keyword evidence="1" id="KW-0256">Endoplasmic reticulum</keyword>
<dbReference type="GO" id="GO:0006888">
    <property type="term" value="P:endoplasmic reticulum to Golgi vesicle-mediated transport"/>
    <property type="evidence" value="ECO:0007669"/>
    <property type="project" value="UniProtKB-UniRule"/>
</dbReference>
<evidence type="ECO:0000313" key="3">
    <source>
        <dbReference type="RefSeq" id="XP_039144710.1"/>
    </source>
</evidence>
<dbReference type="RefSeq" id="XP_039144710.1">
    <property type="nucleotide sequence ID" value="XM_039288776.1"/>
</dbReference>
<reference evidence="3" key="1">
    <citation type="submission" date="2025-08" db="UniProtKB">
        <authorList>
            <consortium name="RefSeq"/>
        </authorList>
    </citation>
    <scope>IDENTIFICATION</scope>
</reference>
<protein>
    <recommendedName>
        <fullName evidence="1">Endoplasmic reticulum transmembrane protein</fullName>
    </recommendedName>
</protein>
<proteinExistence type="inferred from homology"/>
<feature type="transmembrane region" description="Helical" evidence="1">
    <location>
        <begin position="89"/>
        <end position="108"/>
    </location>
</feature>
<keyword evidence="1" id="KW-0472">Membrane</keyword>
<dbReference type="AlphaFoldDB" id="A0AB40D1N3"/>
<dbReference type="GeneID" id="120282054"/>
<accession>A0AB40D1N3</accession>
<organism evidence="2 3">
    <name type="scientific">Dioscorea cayennensis subsp. rotundata</name>
    <name type="common">White Guinea yam</name>
    <name type="synonym">Dioscorea rotundata</name>
    <dbReference type="NCBI Taxonomy" id="55577"/>
    <lineage>
        <taxon>Eukaryota</taxon>
        <taxon>Viridiplantae</taxon>
        <taxon>Streptophyta</taxon>
        <taxon>Embryophyta</taxon>
        <taxon>Tracheophyta</taxon>
        <taxon>Spermatophyta</taxon>
        <taxon>Magnoliopsida</taxon>
        <taxon>Liliopsida</taxon>
        <taxon>Dioscoreales</taxon>
        <taxon>Dioscoreaceae</taxon>
        <taxon>Dioscorea</taxon>
    </lineage>
</organism>
<comment type="subcellular location">
    <subcellularLocation>
        <location evidence="1">Endoplasmic reticulum membrane</location>
        <topology evidence="1">Multi-pass membrane protein</topology>
    </subcellularLocation>
</comment>
<gene>
    <name evidence="3" type="primary">LOC120282054</name>
</gene>
<dbReference type="GO" id="GO:0005789">
    <property type="term" value="C:endoplasmic reticulum membrane"/>
    <property type="evidence" value="ECO:0007669"/>
    <property type="project" value="UniProtKB-SubCell"/>
</dbReference>
<sequence>MGLQWTIMAVAVAVEAALLLLLTLPSPKILKERLNAVVSLLLHPTFGVVPFSVFQLIDLYGKREHWLMCTSEVCNSSERDRYEKSIYKAQRNLILCFSACLLYCWLFYPVRVGPLPVPDCEHLIPWSEHETLIFFKLWLLRHLFLNDAII</sequence>
<comment type="caution">
    <text evidence="1">Lacks conserved residue(s) required for the propagation of feature annotation.</text>
</comment>
<dbReference type="GO" id="GO:0006886">
    <property type="term" value="P:intracellular protein transport"/>
    <property type="evidence" value="ECO:0007669"/>
    <property type="project" value="UniProtKB-UniRule"/>
</dbReference>
<comment type="function">
    <text evidence="1">May play a role in anterograde transport of membrane proteins from the endoplasmic reticulum to the Golgi.</text>
</comment>
<dbReference type="Proteomes" id="UP001515500">
    <property type="component" value="Chromosome 18"/>
</dbReference>